<dbReference type="GO" id="GO:0003677">
    <property type="term" value="F:DNA binding"/>
    <property type="evidence" value="ECO:0007669"/>
    <property type="project" value="InterPro"/>
</dbReference>
<evidence type="ECO:0000256" key="16">
    <source>
        <dbReference type="PIRSR" id="PIRSR606309-2"/>
    </source>
</evidence>
<keyword evidence="9 18" id="KW-0378">Hydrolase</keyword>
<comment type="cofactor">
    <cofactor evidence="1 18">
        <name>Mn(2+)</name>
        <dbReference type="ChEBI" id="CHEBI:29035"/>
    </cofactor>
</comment>
<evidence type="ECO:0000256" key="18">
    <source>
        <dbReference type="RuleBase" id="RU364087"/>
    </source>
</evidence>
<dbReference type="NCBIfam" id="TIGR00573">
    <property type="entry name" value="dnaq"/>
    <property type="match status" value="1"/>
</dbReference>
<keyword evidence="5 18" id="KW-0548">Nucleotidyltransferase</keyword>
<evidence type="ECO:0000256" key="8">
    <source>
        <dbReference type="ARBA" id="ARBA00022723"/>
    </source>
</evidence>
<dbReference type="InterPro" id="IPR012337">
    <property type="entry name" value="RNaseH-like_sf"/>
</dbReference>
<dbReference type="CDD" id="cd06131">
    <property type="entry name" value="DNA_pol_III_epsilon_Ecoli_like"/>
    <property type="match status" value="1"/>
</dbReference>
<dbReference type="SMART" id="SM00479">
    <property type="entry name" value="EXOIII"/>
    <property type="match status" value="1"/>
</dbReference>
<evidence type="ECO:0000256" key="2">
    <source>
        <dbReference type="ARBA" id="ARBA00012417"/>
    </source>
</evidence>
<keyword evidence="4 18" id="KW-0808">Transferase</keyword>
<dbReference type="AlphaFoldDB" id="A0A1Z4VSV8"/>
<evidence type="ECO:0000256" key="4">
    <source>
        <dbReference type="ARBA" id="ARBA00022679"/>
    </source>
</evidence>
<evidence type="ECO:0000256" key="6">
    <source>
        <dbReference type="ARBA" id="ARBA00022705"/>
    </source>
</evidence>
<dbReference type="PANTHER" id="PTHR30231">
    <property type="entry name" value="DNA POLYMERASE III SUBUNIT EPSILON"/>
    <property type="match status" value="1"/>
</dbReference>
<keyword evidence="10 18" id="KW-0269">Exonuclease</keyword>
<evidence type="ECO:0000256" key="11">
    <source>
        <dbReference type="ARBA" id="ARBA00022842"/>
    </source>
</evidence>
<feature type="binding site" evidence="16">
    <location>
        <position position="9"/>
    </location>
    <ligand>
        <name>substrate</name>
    </ligand>
</feature>
<protein>
    <recommendedName>
        <fullName evidence="3 18">DNA polymerase III subunit epsilon</fullName>
        <ecNumber evidence="2 18">2.7.7.7</ecNumber>
    </recommendedName>
</protein>
<name>A0A1Z4VSV8_9GAMM</name>
<dbReference type="NCBIfam" id="TIGR01406">
    <property type="entry name" value="dnaQ_proteo"/>
    <property type="match status" value="1"/>
</dbReference>
<feature type="binding site" evidence="16">
    <location>
        <position position="57"/>
    </location>
    <ligand>
        <name>substrate</name>
    </ligand>
</feature>
<comment type="subunit">
    <text evidence="18">DNA polymerase III contains a core (composed of alpha, epsilon and theta chains) that associates with a tau subunit. This core dimerizes to form the POLIII' complex. PolIII' associates with the gamma complex (composed of gamma, delta, delta', psi and chi chains) and with the beta chain to form the complete DNA polymerase III complex.</text>
</comment>
<dbReference type="OrthoDB" id="9804290at2"/>
<feature type="binding site" evidence="17">
    <location>
        <position position="158"/>
    </location>
    <ligand>
        <name>a divalent metal cation</name>
        <dbReference type="ChEBI" id="CHEBI:60240"/>
        <label>1</label>
        <note>catalytic</note>
    </ligand>
</feature>
<dbReference type="RefSeq" id="WP_096366786.1">
    <property type="nucleotide sequence ID" value="NZ_AP018052.1"/>
</dbReference>
<comment type="catalytic activity">
    <reaction evidence="14 18">
        <text>DNA(n) + a 2'-deoxyribonucleoside 5'-triphosphate = DNA(n+1) + diphosphate</text>
        <dbReference type="Rhea" id="RHEA:22508"/>
        <dbReference type="Rhea" id="RHEA-COMP:17339"/>
        <dbReference type="Rhea" id="RHEA-COMP:17340"/>
        <dbReference type="ChEBI" id="CHEBI:33019"/>
        <dbReference type="ChEBI" id="CHEBI:61560"/>
        <dbReference type="ChEBI" id="CHEBI:173112"/>
        <dbReference type="EC" id="2.7.7.7"/>
    </reaction>
</comment>
<dbReference type="GO" id="GO:0046872">
    <property type="term" value="F:metal ion binding"/>
    <property type="evidence" value="ECO:0007669"/>
    <property type="project" value="UniProtKB-KW"/>
</dbReference>
<feature type="binding site" evidence="17">
    <location>
        <position position="9"/>
    </location>
    <ligand>
        <name>a divalent metal cation</name>
        <dbReference type="ChEBI" id="CHEBI:60240"/>
        <label>1</label>
        <note>catalytic</note>
    </ligand>
</feature>
<feature type="binding site" evidence="16">
    <location>
        <position position="158"/>
    </location>
    <ligand>
        <name>substrate</name>
    </ligand>
</feature>
<evidence type="ECO:0000256" key="17">
    <source>
        <dbReference type="PIRSR" id="PIRSR606309-3"/>
    </source>
</evidence>
<dbReference type="GO" id="GO:0008408">
    <property type="term" value="F:3'-5' exonuclease activity"/>
    <property type="evidence" value="ECO:0007669"/>
    <property type="project" value="TreeGrafter"/>
</dbReference>
<evidence type="ECO:0000256" key="3">
    <source>
        <dbReference type="ARBA" id="ARBA00020352"/>
    </source>
</evidence>
<dbReference type="FunFam" id="3.30.420.10:FF:000012">
    <property type="entry name" value="DNA polymerase III subunit epsilon"/>
    <property type="match status" value="1"/>
</dbReference>
<evidence type="ECO:0000256" key="14">
    <source>
        <dbReference type="ARBA" id="ARBA00049244"/>
    </source>
</evidence>
<evidence type="ECO:0000256" key="7">
    <source>
        <dbReference type="ARBA" id="ARBA00022722"/>
    </source>
</evidence>
<dbReference type="Pfam" id="PF00929">
    <property type="entry name" value="RNase_T"/>
    <property type="match status" value="1"/>
</dbReference>
<dbReference type="EMBL" id="AP018052">
    <property type="protein sequence ID" value="BAZ94721.1"/>
    <property type="molecule type" value="Genomic_DNA"/>
</dbReference>
<feature type="binding site" evidence="16">
    <location>
        <position position="7"/>
    </location>
    <ligand>
        <name>substrate</name>
    </ligand>
</feature>
<dbReference type="SUPFAM" id="SSF53098">
    <property type="entry name" value="Ribonuclease H-like"/>
    <property type="match status" value="1"/>
</dbReference>
<accession>A0A1Z4VSV8</accession>
<dbReference type="PANTHER" id="PTHR30231:SF41">
    <property type="entry name" value="DNA POLYMERASE III SUBUNIT EPSILON"/>
    <property type="match status" value="1"/>
</dbReference>
<feature type="active site" description="Proton acceptor" evidence="15">
    <location>
        <position position="153"/>
    </location>
</feature>
<keyword evidence="8 17" id="KW-0479">Metal-binding</keyword>
<dbReference type="InterPro" id="IPR006054">
    <property type="entry name" value="DnaQ"/>
</dbReference>
<evidence type="ECO:0000256" key="12">
    <source>
        <dbReference type="ARBA" id="ARBA00022932"/>
    </source>
</evidence>
<sequence length="242" mass="26849">MRQIVLDTETTGLEPSQGHRIIEIGCVELVNRRHTRRSFHQYLQPDREIDEGAIEVHGITNEFLTDKPRFADVAEDFLKFISGAELVIHNAPFDVGFINHELSLLGGGQGRLEDHCTVLDTLELARRLHPGQKNNLDALCRRYEVDNSNRELHGALLDAEILADVYLHMTGGQTSLTLEGREAEQAGQGGAQAIRRLAADRPPLPVLRASTTECEAHRRYLETLAAAGSCAWLELESLPGDS</sequence>
<feature type="domain" description="Exonuclease" evidence="19">
    <location>
        <begin position="2"/>
        <end position="175"/>
    </location>
</feature>
<dbReference type="InterPro" id="IPR036397">
    <property type="entry name" value="RNaseH_sf"/>
</dbReference>
<dbReference type="InterPro" id="IPR006309">
    <property type="entry name" value="DnaQ_proteo"/>
</dbReference>
<dbReference type="EC" id="2.7.7.7" evidence="2 18"/>
<proteinExistence type="predicted"/>
<keyword evidence="6 18" id="KW-0235">DNA replication</keyword>
<gene>
    <name evidence="18" type="primary">dnaQ</name>
    <name evidence="20" type="ORF">FOKN1_2347</name>
</gene>
<dbReference type="NCBIfam" id="NF004316">
    <property type="entry name" value="PRK05711.1"/>
    <property type="match status" value="1"/>
</dbReference>
<dbReference type="GO" id="GO:0003887">
    <property type="term" value="F:DNA-directed DNA polymerase activity"/>
    <property type="evidence" value="ECO:0007669"/>
    <property type="project" value="UniProtKB-KW"/>
</dbReference>
<evidence type="ECO:0000256" key="9">
    <source>
        <dbReference type="ARBA" id="ARBA00022801"/>
    </source>
</evidence>
<dbReference type="InterPro" id="IPR013520">
    <property type="entry name" value="Ribonucl_H"/>
</dbReference>
<comment type="cofactor">
    <cofactor evidence="17">
        <name>Mg(2+)</name>
        <dbReference type="ChEBI" id="CHEBI:18420"/>
    </cofactor>
    <cofactor evidence="17">
        <name>Mn(2+)</name>
        <dbReference type="ChEBI" id="CHEBI:29035"/>
    </cofactor>
    <text evidence="17">Binds 2 divalent metal cations. Magnesium or manganese.</text>
</comment>
<dbReference type="GO" id="GO:0005829">
    <property type="term" value="C:cytosol"/>
    <property type="evidence" value="ECO:0007669"/>
    <property type="project" value="TreeGrafter"/>
</dbReference>
<keyword evidence="12 18" id="KW-0239">DNA-directed DNA polymerase</keyword>
<comment type="function">
    <text evidence="18">DNA polymerase III is a complex, multichain enzyme responsible for most of the replicative synthesis in bacteria. The epsilon subunit contain the editing function and is a proofreading 3'-5' exonuclease.</text>
</comment>
<evidence type="ECO:0000256" key="10">
    <source>
        <dbReference type="ARBA" id="ARBA00022839"/>
    </source>
</evidence>
<keyword evidence="7 18" id="KW-0540">Nuclease</keyword>
<keyword evidence="13 17" id="KW-0464">Manganese</keyword>
<dbReference type="Gene3D" id="3.30.420.10">
    <property type="entry name" value="Ribonuclease H-like superfamily/Ribonuclease H"/>
    <property type="match status" value="1"/>
</dbReference>
<dbReference type="Proteomes" id="UP000218765">
    <property type="component" value="Chromosome"/>
</dbReference>
<dbReference type="KEGG" id="ttc:FOKN1_2347"/>
<organism evidence="20 21">
    <name type="scientific">Thiohalobacter thiocyanaticus</name>
    <dbReference type="NCBI Taxonomy" id="585455"/>
    <lineage>
        <taxon>Bacteria</taxon>
        <taxon>Pseudomonadati</taxon>
        <taxon>Pseudomonadota</taxon>
        <taxon>Gammaproteobacteria</taxon>
        <taxon>Thiohalobacterales</taxon>
        <taxon>Thiohalobacteraceae</taxon>
        <taxon>Thiohalobacter</taxon>
    </lineage>
</organism>
<evidence type="ECO:0000313" key="21">
    <source>
        <dbReference type="Proteomes" id="UP000218765"/>
    </source>
</evidence>
<feature type="binding site" evidence="17">
    <location>
        <position position="7"/>
    </location>
    <ligand>
        <name>a divalent metal cation</name>
        <dbReference type="ChEBI" id="CHEBI:60240"/>
        <label>1</label>
        <note>catalytic</note>
    </ligand>
</feature>
<evidence type="ECO:0000256" key="15">
    <source>
        <dbReference type="PIRSR" id="PIRSR606309-1"/>
    </source>
</evidence>
<evidence type="ECO:0000313" key="20">
    <source>
        <dbReference type="EMBL" id="BAZ94721.1"/>
    </source>
</evidence>
<evidence type="ECO:0000256" key="5">
    <source>
        <dbReference type="ARBA" id="ARBA00022695"/>
    </source>
</evidence>
<reference evidence="20 21" key="1">
    <citation type="submission" date="2017-05" db="EMBL/GenBank/DDBJ databases">
        <title>Thiocyanate degradation by Thiohalobacter thiocyanaticus FOKN1.</title>
        <authorList>
            <person name="Oshiki M."/>
            <person name="Fukushima T."/>
            <person name="Kawano S."/>
            <person name="Nakagawa J."/>
        </authorList>
    </citation>
    <scope>NUCLEOTIDE SEQUENCE [LARGE SCALE GENOMIC DNA]</scope>
    <source>
        <strain evidence="20 21">FOKN1</strain>
    </source>
</reference>
<keyword evidence="21" id="KW-1185">Reference proteome</keyword>
<evidence type="ECO:0000259" key="19">
    <source>
        <dbReference type="SMART" id="SM00479"/>
    </source>
</evidence>
<evidence type="ECO:0000256" key="13">
    <source>
        <dbReference type="ARBA" id="ARBA00023211"/>
    </source>
</evidence>
<evidence type="ECO:0000256" key="1">
    <source>
        <dbReference type="ARBA" id="ARBA00001936"/>
    </source>
</evidence>
<keyword evidence="11 17" id="KW-0460">Magnesium</keyword>
<dbReference type="GO" id="GO:0045004">
    <property type="term" value="P:DNA replication proofreading"/>
    <property type="evidence" value="ECO:0007669"/>
    <property type="project" value="TreeGrafter"/>
</dbReference>